<dbReference type="PANTHER" id="PTHR35563:SF2">
    <property type="entry name" value="BARREL METAL-DEPENDENT HYDROLASE, PUTATIVE (AFU_ORTHOLOGUE AFUA_1G16240)-RELATED"/>
    <property type="match status" value="1"/>
</dbReference>
<evidence type="ECO:0000259" key="1">
    <source>
        <dbReference type="Pfam" id="PF04909"/>
    </source>
</evidence>
<dbReference type="STRING" id="1562698.DESAMIL20_1973"/>
<name>A0A1X4XY06_9BACT</name>
<dbReference type="InterPro" id="IPR006680">
    <property type="entry name" value="Amidohydro-rel"/>
</dbReference>
<dbReference type="SUPFAM" id="SSF51556">
    <property type="entry name" value="Metallo-dependent hydrolases"/>
    <property type="match status" value="1"/>
</dbReference>
<comment type="caution">
    <text evidence="2">The sequence shown here is derived from an EMBL/GenBank/DDBJ whole genome shotgun (WGS) entry which is preliminary data.</text>
</comment>
<dbReference type="Proteomes" id="UP000194141">
    <property type="component" value="Unassembled WGS sequence"/>
</dbReference>
<dbReference type="EMBL" id="MDSU01000018">
    <property type="protein sequence ID" value="OSS42420.1"/>
    <property type="molecule type" value="Genomic_DNA"/>
</dbReference>
<evidence type="ECO:0000313" key="2">
    <source>
        <dbReference type="EMBL" id="OSS42420.1"/>
    </source>
</evidence>
<dbReference type="Gene3D" id="3.20.20.140">
    <property type="entry name" value="Metal-dependent hydrolases"/>
    <property type="match status" value="1"/>
</dbReference>
<sequence length="250" mass="28385">MLKLFDAIFHIIDYKFPVIENQGYLPPQFLPGDYLTLMSNYELLGGTVVSGSFQGFDTQYLVSALSVLGKNYVGVINYNPHYTDLDIINLDKLGVKAIRFNIKRGTKDTIDLIEYASKRVFDLVNWHSEIYIDSKNIPSIKDKLLKIPRLVIDHLGLSKEGFKNILSLVEKGAYVKASGFGRLDFDPIWAIKQIIAINENACVFGSDLPSTRAQRPFLLTDIDLINNNFDASQSKKIFYENALKLYKVNF</sequence>
<dbReference type="Pfam" id="PF04909">
    <property type="entry name" value="Amidohydro_2"/>
    <property type="match status" value="1"/>
</dbReference>
<protein>
    <submittedName>
        <fullName evidence="2">Putative 2-pyrone-4,6-dicarboxylic acid hydrolase</fullName>
    </submittedName>
</protein>
<keyword evidence="2" id="KW-0378">Hydrolase</keyword>
<evidence type="ECO:0000313" key="3">
    <source>
        <dbReference type="Proteomes" id="UP000194141"/>
    </source>
</evidence>
<organism evidence="2 3">
    <name type="scientific">Desulfurella amilsii</name>
    <dbReference type="NCBI Taxonomy" id="1562698"/>
    <lineage>
        <taxon>Bacteria</taxon>
        <taxon>Pseudomonadati</taxon>
        <taxon>Campylobacterota</taxon>
        <taxon>Desulfurellia</taxon>
        <taxon>Desulfurellales</taxon>
        <taxon>Desulfurellaceae</taxon>
        <taxon>Desulfurella</taxon>
    </lineage>
</organism>
<dbReference type="GO" id="GO:0016787">
    <property type="term" value="F:hydrolase activity"/>
    <property type="evidence" value="ECO:0007669"/>
    <property type="project" value="UniProtKB-KW"/>
</dbReference>
<dbReference type="OrthoDB" id="9787654at2"/>
<dbReference type="PANTHER" id="PTHR35563">
    <property type="entry name" value="BARREL METAL-DEPENDENT HYDROLASE, PUTATIVE (AFU_ORTHOLOGUE AFUA_1G16240)-RELATED"/>
    <property type="match status" value="1"/>
</dbReference>
<dbReference type="InterPro" id="IPR032466">
    <property type="entry name" value="Metal_Hydrolase"/>
</dbReference>
<gene>
    <name evidence="2" type="ORF">DESAMIL20_1973</name>
</gene>
<dbReference type="RefSeq" id="WP_086034670.1">
    <property type="nucleotide sequence ID" value="NZ_MDSU01000018.1"/>
</dbReference>
<keyword evidence="3" id="KW-1185">Reference proteome</keyword>
<proteinExistence type="predicted"/>
<feature type="domain" description="Amidohydrolase-related" evidence="1">
    <location>
        <begin position="10"/>
        <end position="247"/>
    </location>
</feature>
<reference evidence="2 3" key="1">
    <citation type="journal article" date="2017" name="Front. Microbiol.">
        <title>Genome Sequence of Desulfurella amilsii Strain TR1 and Comparative Genomics of Desulfurellaceae Family.</title>
        <authorList>
            <person name="Florentino A.P."/>
            <person name="Stams A.J."/>
            <person name="Sanchez-Andrea I."/>
        </authorList>
    </citation>
    <scope>NUCLEOTIDE SEQUENCE [LARGE SCALE GENOMIC DNA]</scope>
    <source>
        <strain evidence="2 3">TR1</strain>
    </source>
</reference>
<accession>A0A1X4XY06</accession>
<dbReference type="InterPro" id="IPR052358">
    <property type="entry name" value="Aro_Compnd_Degr_Hydrolases"/>
</dbReference>
<dbReference type="AlphaFoldDB" id="A0A1X4XY06"/>